<dbReference type="Proteomes" id="UP000092124">
    <property type="component" value="Unassembled WGS sequence"/>
</dbReference>
<dbReference type="GO" id="GO:0005739">
    <property type="term" value="C:mitochondrion"/>
    <property type="evidence" value="ECO:0007669"/>
    <property type="project" value="GOC"/>
</dbReference>
<keyword evidence="3" id="KW-1185">Reference proteome</keyword>
<gene>
    <name evidence="2" type="ORF">A6R68_24168</name>
</gene>
<protein>
    <submittedName>
        <fullName evidence="2">Uncharacterized protein</fullName>
    </submittedName>
</protein>
<sequence>NAVAATYKSVNVQELEMDMKSMTDHAVRTLMWTELIRGLGMTLSYLFRNPATINYSFKKGPLTPRFHGEHALHRYPS</sequence>
<dbReference type="GO" id="GO:0051539">
    <property type="term" value="F:4 iron, 4 sulfur cluster binding"/>
    <property type="evidence" value="ECO:0007669"/>
    <property type="project" value="InterPro"/>
</dbReference>
<comment type="cofactor">
    <cofactor evidence="1">
        <name>[4Fe-4S] cluster</name>
        <dbReference type="ChEBI" id="CHEBI:49883"/>
    </cofactor>
</comment>
<accession>A0A1A6HVS9</accession>
<dbReference type="EMBL" id="LZPO01009006">
    <property type="protein sequence ID" value="OBS81842.1"/>
    <property type="molecule type" value="Genomic_DNA"/>
</dbReference>
<evidence type="ECO:0000256" key="1">
    <source>
        <dbReference type="ARBA" id="ARBA00001966"/>
    </source>
</evidence>
<dbReference type="GO" id="GO:0006120">
    <property type="term" value="P:mitochondrial electron transport, NADH to ubiquinone"/>
    <property type="evidence" value="ECO:0007669"/>
    <property type="project" value="TreeGrafter"/>
</dbReference>
<reference evidence="2 3" key="1">
    <citation type="submission" date="2016-06" db="EMBL/GenBank/DDBJ databases">
        <title>The Draft Genome Sequence and Annotation of the Desert Woodrat Neotoma lepida.</title>
        <authorList>
            <person name="Campbell M."/>
            <person name="Oakeson K.F."/>
            <person name="Yandell M."/>
            <person name="Halpert J.R."/>
            <person name="Dearing D."/>
        </authorList>
    </citation>
    <scope>NUCLEOTIDE SEQUENCE [LARGE SCALE GENOMIC DNA]</scope>
    <source>
        <strain evidence="2">417</strain>
        <tissue evidence="2">Liver</tissue>
    </source>
</reference>
<dbReference type="GO" id="GO:0003954">
    <property type="term" value="F:NADH dehydrogenase activity"/>
    <property type="evidence" value="ECO:0007669"/>
    <property type="project" value="TreeGrafter"/>
</dbReference>
<dbReference type="InterPro" id="IPR010226">
    <property type="entry name" value="NADH_quinone_OxRdtase_chainI"/>
</dbReference>
<comment type="caution">
    <text evidence="2">The sequence shown here is derived from an EMBL/GenBank/DDBJ whole genome shotgun (WGS) entry which is preliminary data.</text>
</comment>
<dbReference type="GO" id="GO:0016020">
    <property type="term" value="C:membrane"/>
    <property type="evidence" value="ECO:0007669"/>
    <property type="project" value="InterPro"/>
</dbReference>
<dbReference type="OrthoDB" id="204405at2759"/>
<dbReference type="STRING" id="56216.A0A1A6HVS9"/>
<proteinExistence type="predicted"/>
<dbReference type="PANTHER" id="PTHR10849:SF20">
    <property type="entry name" value="NADH DEHYDROGENASE [UBIQUINONE] IRON-SULFUR PROTEIN 8, MITOCHONDRIAL"/>
    <property type="match status" value="1"/>
</dbReference>
<organism evidence="2 3">
    <name type="scientific">Neotoma lepida</name>
    <name type="common">Desert woodrat</name>
    <dbReference type="NCBI Taxonomy" id="56216"/>
    <lineage>
        <taxon>Eukaryota</taxon>
        <taxon>Metazoa</taxon>
        <taxon>Chordata</taxon>
        <taxon>Craniata</taxon>
        <taxon>Vertebrata</taxon>
        <taxon>Euteleostomi</taxon>
        <taxon>Mammalia</taxon>
        <taxon>Eutheria</taxon>
        <taxon>Euarchontoglires</taxon>
        <taxon>Glires</taxon>
        <taxon>Rodentia</taxon>
        <taxon>Myomorpha</taxon>
        <taxon>Muroidea</taxon>
        <taxon>Cricetidae</taxon>
        <taxon>Neotominae</taxon>
        <taxon>Neotoma</taxon>
    </lineage>
</organism>
<dbReference type="GO" id="GO:0032981">
    <property type="term" value="P:mitochondrial respiratory chain complex I assembly"/>
    <property type="evidence" value="ECO:0007669"/>
    <property type="project" value="TreeGrafter"/>
</dbReference>
<feature type="non-terminal residue" evidence="2">
    <location>
        <position position="1"/>
    </location>
</feature>
<name>A0A1A6HVS9_NEOLE</name>
<dbReference type="PANTHER" id="PTHR10849">
    <property type="entry name" value="NADH DEHYDROGENASE UBIQUINONE IRON-SULFUR PROTEIN 8, MITOCHONDRIAL"/>
    <property type="match status" value="1"/>
</dbReference>
<dbReference type="AlphaFoldDB" id="A0A1A6HVS9"/>
<evidence type="ECO:0000313" key="3">
    <source>
        <dbReference type="Proteomes" id="UP000092124"/>
    </source>
</evidence>
<evidence type="ECO:0000313" key="2">
    <source>
        <dbReference type="EMBL" id="OBS81842.1"/>
    </source>
</evidence>